<protein>
    <submittedName>
        <fullName evidence="4">Histidine kinase-like ATPase domain-containing protein</fullName>
    </submittedName>
</protein>
<keyword evidence="1 2" id="KW-0597">Phosphoprotein</keyword>
<dbReference type="OrthoDB" id="9800897at2"/>
<keyword evidence="5" id="KW-1185">Reference proteome</keyword>
<evidence type="ECO:0000256" key="1">
    <source>
        <dbReference type="ARBA" id="ARBA00022553"/>
    </source>
</evidence>
<dbReference type="InterPro" id="IPR050595">
    <property type="entry name" value="Bact_response_regulator"/>
</dbReference>
<dbReference type="Gene3D" id="3.30.565.10">
    <property type="entry name" value="Histidine kinase-like ATPase, C-terminal domain"/>
    <property type="match status" value="1"/>
</dbReference>
<dbReference type="PROSITE" id="PS50110">
    <property type="entry name" value="RESPONSE_REGULATORY"/>
    <property type="match status" value="1"/>
</dbReference>
<dbReference type="Pfam" id="PF13581">
    <property type="entry name" value="HATPase_c_2"/>
    <property type="match status" value="1"/>
</dbReference>
<dbReference type="InterPro" id="IPR011006">
    <property type="entry name" value="CheY-like_superfamily"/>
</dbReference>
<dbReference type="GO" id="GO:0016301">
    <property type="term" value="F:kinase activity"/>
    <property type="evidence" value="ECO:0007669"/>
    <property type="project" value="UniProtKB-KW"/>
</dbReference>
<evidence type="ECO:0000313" key="4">
    <source>
        <dbReference type="EMBL" id="SMF94173.1"/>
    </source>
</evidence>
<dbReference type="SMART" id="SM00448">
    <property type="entry name" value="REC"/>
    <property type="match status" value="1"/>
</dbReference>
<dbReference type="AlphaFoldDB" id="A0A1Y6D025"/>
<feature type="domain" description="Response regulatory" evidence="3">
    <location>
        <begin position="5"/>
        <end position="123"/>
    </location>
</feature>
<evidence type="ECO:0000259" key="3">
    <source>
        <dbReference type="PROSITE" id="PS50110"/>
    </source>
</evidence>
<dbReference type="SUPFAM" id="SSF55874">
    <property type="entry name" value="ATPase domain of HSP90 chaperone/DNA topoisomerase II/histidine kinase"/>
    <property type="match status" value="1"/>
</dbReference>
<gene>
    <name evidence="4" type="ORF">SAMN02949497_1481</name>
</gene>
<proteinExistence type="predicted"/>
<dbReference type="RefSeq" id="WP_085211317.1">
    <property type="nucleotide sequence ID" value="NZ_FXAM01000001.1"/>
</dbReference>
<dbReference type="Gene3D" id="3.40.50.2300">
    <property type="match status" value="1"/>
</dbReference>
<dbReference type="InterPro" id="IPR001789">
    <property type="entry name" value="Sig_transdc_resp-reg_receiver"/>
</dbReference>
<dbReference type="CDD" id="cd16936">
    <property type="entry name" value="HATPase_RsbW-like"/>
    <property type="match status" value="1"/>
</dbReference>
<dbReference type="CDD" id="cd17574">
    <property type="entry name" value="REC_OmpR"/>
    <property type="match status" value="1"/>
</dbReference>
<evidence type="ECO:0000256" key="2">
    <source>
        <dbReference type="PROSITE-ProRule" id="PRU00169"/>
    </source>
</evidence>
<dbReference type="PANTHER" id="PTHR44591:SF3">
    <property type="entry name" value="RESPONSE REGULATORY DOMAIN-CONTAINING PROTEIN"/>
    <property type="match status" value="1"/>
</dbReference>
<dbReference type="Pfam" id="PF00072">
    <property type="entry name" value="Response_reg"/>
    <property type="match status" value="1"/>
</dbReference>
<feature type="modified residue" description="4-aspartylphosphate" evidence="2">
    <location>
        <position position="56"/>
    </location>
</feature>
<organism evidence="4 5">
    <name type="scientific">Methylomagnum ishizawai</name>
    <dbReference type="NCBI Taxonomy" id="1760988"/>
    <lineage>
        <taxon>Bacteria</taxon>
        <taxon>Pseudomonadati</taxon>
        <taxon>Pseudomonadota</taxon>
        <taxon>Gammaproteobacteria</taxon>
        <taxon>Methylococcales</taxon>
        <taxon>Methylococcaceae</taxon>
        <taxon>Methylomagnum</taxon>
    </lineage>
</organism>
<name>A0A1Y6D025_9GAMM</name>
<dbReference type="PANTHER" id="PTHR44591">
    <property type="entry name" value="STRESS RESPONSE REGULATOR PROTEIN 1"/>
    <property type="match status" value="1"/>
</dbReference>
<dbReference type="InterPro" id="IPR003594">
    <property type="entry name" value="HATPase_dom"/>
</dbReference>
<sequence>MTAAHVLLVEDEEIIATIITEFLGSRGIQVSAVADGEQAWALLRGGDPPYETILLDRDLPGISGMELLQRIKTTAQLSQIPVVMETSSNDAKSIQEGLDRGAYYYLTKPFQPDVLLAIVNAAVGQYRDYRRMRETLEKAERTLLFMESGRFRFRSLAQAQALAGGLAQACPEPLRAAAGLQELLINAVEHGNLGVSYQEKSALILAGRLQEECERRLGLPEHRDKTVEVVVERGADRLSFTISDQGAGFDWHKYLDFDPGRIFDPNGRGIALARKISFDQVDYLGDGSTVQAVVKL</sequence>
<accession>A0A1Y6D025</accession>
<keyword evidence="4" id="KW-0418">Kinase</keyword>
<keyword evidence="4" id="KW-0808">Transferase</keyword>
<reference evidence="4 5" key="1">
    <citation type="submission" date="2016-12" db="EMBL/GenBank/DDBJ databases">
        <authorList>
            <person name="Song W.-J."/>
            <person name="Kurnit D.M."/>
        </authorList>
    </citation>
    <scope>NUCLEOTIDE SEQUENCE [LARGE SCALE GENOMIC DNA]</scope>
    <source>
        <strain evidence="4 5">175</strain>
    </source>
</reference>
<evidence type="ECO:0000313" key="5">
    <source>
        <dbReference type="Proteomes" id="UP000192923"/>
    </source>
</evidence>
<dbReference type="InterPro" id="IPR036890">
    <property type="entry name" value="HATPase_C_sf"/>
</dbReference>
<dbReference type="EMBL" id="FXAM01000001">
    <property type="protein sequence ID" value="SMF94173.1"/>
    <property type="molecule type" value="Genomic_DNA"/>
</dbReference>
<dbReference type="GO" id="GO:0000160">
    <property type="term" value="P:phosphorelay signal transduction system"/>
    <property type="evidence" value="ECO:0007669"/>
    <property type="project" value="InterPro"/>
</dbReference>
<dbReference type="SUPFAM" id="SSF52172">
    <property type="entry name" value="CheY-like"/>
    <property type="match status" value="1"/>
</dbReference>
<dbReference type="Proteomes" id="UP000192923">
    <property type="component" value="Unassembled WGS sequence"/>
</dbReference>
<dbReference type="STRING" id="1760988.SAMN02949497_1481"/>